<sequence length="155" mass="18119">MWESHGSARIGRLDRSDTAALQKTQRETKLALCSSSKMYQMLQSRKTAVPVDVNSIIEYADLLYTDGEGWELFDALMEYEQYPNGKRNAKQLCEFIFDCFMRPYRRLSHLERGQKLFNSINSVLKNRFPSRRSLGNKFRIQLLQSAAYYAPYILL</sequence>
<name>A0A2H1WKY9_SPOFR</name>
<dbReference type="EMBL" id="ODYU01009366">
    <property type="protein sequence ID" value="SOQ53741.1"/>
    <property type="molecule type" value="Genomic_DNA"/>
</dbReference>
<reference evidence="1" key="1">
    <citation type="submission" date="2016-07" db="EMBL/GenBank/DDBJ databases">
        <authorList>
            <person name="Bretaudeau A."/>
        </authorList>
    </citation>
    <scope>NUCLEOTIDE SEQUENCE</scope>
    <source>
        <strain evidence="1">Rice</strain>
        <tissue evidence="1">Whole body</tissue>
    </source>
</reference>
<dbReference type="AlphaFoldDB" id="A0A2H1WKY9"/>
<gene>
    <name evidence="1" type="ORF">SFRICE_029155</name>
</gene>
<evidence type="ECO:0000313" key="1">
    <source>
        <dbReference type="EMBL" id="SOQ53741.1"/>
    </source>
</evidence>
<accession>A0A2H1WKY9</accession>
<protein>
    <submittedName>
        <fullName evidence="1">SFRICE_029155</fullName>
    </submittedName>
</protein>
<organism evidence="1">
    <name type="scientific">Spodoptera frugiperda</name>
    <name type="common">Fall armyworm</name>
    <dbReference type="NCBI Taxonomy" id="7108"/>
    <lineage>
        <taxon>Eukaryota</taxon>
        <taxon>Metazoa</taxon>
        <taxon>Ecdysozoa</taxon>
        <taxon>Arthropoda</taxon>
        <taxon>Hexapoda</taxon>
        <taxon>Insecta</taxon>
        <taxon>Pterygota</taxon>
        <taxon>Neoptera</taxon>
        <taxon>Endopterygota</taxon>
        <taxon>Lepidoptera</taxon>
        <taxon>Glossata</taxon>
        <taxon>Ditrysia</taxon>
        <taxon>Noctuoidea</taxon>
        <taxon>Noctuidae</taxon>
        <taxon>Amphipyrinae</taxon>
        <taxon>Spodoptera</taxon>
    </lineage>
</organism>
<proteinExistence type="predicted"/>